<evidence type="ECO:0000313" key="8">
    <source>
        <dbReference type="Proteomes" id="UP000232323"/>
    </source>
</evidence>
<comment type="caution">
    <text evidence="7">The sequence shown here is derived from an EMBL/GenBank/DDBJ whole genome shotgun (WGS) entry which is preliminary data.</text>
</comment>
<reference evidence="7 8" key="1">
    <citation type="submission" date="2017-08" db="EMBL/GenBank/DDBJ databases">
        <title>Acidophilic green algal genome provides insights into adaptation to an acidic environment.</title>
        <authorList>
            <person name="Hirooka S."/>
            <person name="Hirose Y."/>
            <person name="Kanesaki Y."/>
            <person name="Higuchi S."/>
            <person name="Fujiwara T."/>
            <person name="Onuma R."/>
            <person name="Era A."/>
            <person name="Ohbayashi R."/>
            <person name="Uzuka A."/>
            <person name="Nozaki H."/>
            <person name="Yoshikawa H."/>
            <person name="Miyagishima S.Y."/>
        </authorList>
    </citation>
    <scope>NUCLEOTIDE SEQUENCE [LARGE SCALE GENOMIC DNA]</scope>
    <source>
        <strain evidence="7 8">NIES-2499</strain>
    </source>
</reference>
<protein>
    <recommendedName>
        <fullName evidence="2">protein-tyrosine-phosphatase</fullName>
        <ecNumber evidence="2">3.1.3.48</ecNumber>
    </recommendedName>
</protein>
<dbReference type="GO" id="GO:0004725">
    <property type="term" value="F:protein tyrosine phosphatase activity"/>
    <property type="evidence" value="ECO:0007669"/>
    <property type="project" value="UniProtKB-EC"/>
</dbReference>
<dbReference type="PROSITE" id="PS50054">
    <property type="entry name" value="TYR_PHOSPHATASE_DUAL"/>
    <property type="match status" value="1"/>
</dbReference>
<comment type="similarity">
    <text evidence="1">Belongs to the protein-tyrosine phosphatase family. Non-receptor class dual specificity subfamily.</text>
</comment>
<evidence type="ECO:0000256" key="3">
    <source>
        <dbReference type="ARBA" id="ARBA00022801"/>
    </source>
</evidence>
<dbReference type="PROSITE" id="PS50056">
    <property type="entry name" value="TYR_PHOSPHATASE_2"/>
    <property type="match status" value="1"/>
</dbReference>
<accession>A0A250XNJ8</accession>
<keyword evidence="3" id="KW-0378">Hydrolase</keyword>
<feature type="domain" description="Tyrosine-protein phosphatase" evidence="5">
    <location>
        <begin position="5"/>
        <end position="144"/>
    </location>
</feature>
<name>A0A250XNJ8_9CHLO</name>
<dbReference type="InterPro" id="IPR000387">
    <property type="entry name" value="Tyr_Pase_dom"/>
</dbReference>
<dbReference type="GO" id="GO:0008138">
    <property type="term" value="F:protein tyrosine/serine/threonine phosphatase activity"/>
    <property type="evidence" value="ECO:0007669"/>
    <property type="project" value="TreeGrafter"/>
</dbReference>
<dbReference type="InterPro" id="IPR000340">
    <property type="entry name" value="Dual-sp_phosphatase_cat-dom"/>
</dbReference>
<keyword evidence="8" id="KW-1185">Reference proteome</keyword>
<feature type="domain" description="Tyrosine specific protein phosphatases" evidence="6">
    <location>
        <begin position="63"/>
        <end position="119"/>
    </location>
</feature>
<dbReference type="AlphaFoldDB" id="A0A250XNJ8"/>
<dbReference type="InterPro" id="IPR006439">
    <property type="entry name" value="HAD-SF_hydro_IA"/>
</dbReference>
<dbReference type="CDD" id="cd07505">
    <property type="entry name" value="HAD_BPGM-like"/>
    <property type="match status" value="1"/>
</dbReference>
<dbReference type="EC" id="3.1.3.48" evidence="2"/>
<dbReference type="InterPro" id="IPR020422">
    <property type="entry name" value="TYR_PHOSPHATASE_DUAL_dom"/>
</dbReference>
<dbReference type="Pfam" id="PF00702">
    <property type="entry name" value="Hydrolase"/>
    <property type="match status" value="1"/>
</dbReference>
<dbReference type="SFLD" id="SFLDS00003">
    <property type="entry name" value="Haloacid_Dehalogenase"/>
    <property type="match status" value="1"/>
</dbReference>
<keyword evidence="4" id="KW-0904">Protein phosphatase</keyword>
<dbReference type="SUPFAM" id="SSF52799">
    <property type="entry name" value="(Phosphotyrosine protein) phosphatases II"/>
    <property type="match status" value="1"/>
</dbReference>
<proteinExistence type="inferred from homology"/>
<organism evidence="7 8">
    <name type="scientific">Chlamydomonas eustigma</name>
    <dbReference type="NCBI Taxonomy" id="1157962"/>
    <lineage>
        <taxon>Eukaryota</taxon>
        <taxon>Viridiplantae</taxon>
        <taxon>Chlorophyta</taxon>
        <taxon>core chlorophytes</taxon>
        <taxon>Chlorophyceae</taxon>
        <taxon>CS clade</taxon>
        <taxon>Chlamydomonadales</taxon>
        <taxon>Chlamydomonadaceae</taxon>
        <taxon>Chlamydomonas</taxon>
    </lineage>
</organism>
<evidence type="ECO:0000313" key="7">
    <source>
        <dbReference type="EMBL" id="GAX84563.1"/>
    </source>
</evidence>
<evidence type="ECO:0000256" key="1">
    <source>
        <dbReference type="ARBA" id="ARBA00008601"/>
    </source>
</evidence>
<dbReference type="Proteomes" id="UP000232323">
    <property type="component" value="Unassembled WGS sequence"/>
</dbReference>
<evidence type="ECO:0000259" key="5">
    <source>
        <dbReference type="PROSITE" id="PS50054"/>
    </source>
</evidence>
<dbReference type="Gene3D" id="3.90.190.10">
    <property type="entry name" value="Protein tyrosine phosphatase superfamily"/>
    <property type="match status" value="1"/>
</dbReference>
<evidence type="ECO:0000256" key="4">
    <source>
        <dbReference type="ARBA" id="ARBA00022912"/>
    </source>
</evidence>
<dbReference type="NCBIfam" id="TIGR01509">
    <property type="entry name" value="HAD-SF-IA-v3"/>
    <property type="match status" value="1"/>
</dbReference>
<evidence type="ECO:0000259" key="6">
    <source>
        <dbReference type="PROSITE" id="PS50056"/>
    </source>
</evidence>
<evidence type="ECO:0000256" key="2">
    <source>
        <dbReference type="ARBA" id="ARBA00013064"/>
    </source>
</evidence>
<gene>
    <name evidence="7" type="ORF">CEUSTIGMA_g11984.t1</name>
</gene>
<dbReference type="STRING" id="1157962.A0A250XNJ8"/>
<dbReference type="InterPro" id="IPR036412">
    <property type="entry name" value="HAD-like_sf"/>
</dbReference>
<dbReference type="OrthoDB" id="2017893at2759"/>
<dbReference type="InterPro" id="IPR023198">
    <property type="entry name" value="PGP-like_dom2"/>
</dbReference>
<dbReference type="SMART" id="SM00195">
    <property type="entry name" value="DSPc"/>
    <property type="match status" value="1"/>
</dbReference>
<dbReference type="EMBL" id="BEGY01000128">
    <property type="protein sequence ID" value="GAX84563.1"/>
    <property type="molecule type" value="Genomic_DNA"/>
</dbReference>
<dbReference type="Pfam" id="PF00782">
    <property type="entry name" value="DSPc"/>
    <property type="match status" value="1"/>
</dbReference>
<dbReference type="InterPro" id="IPR029021">
    <property type="entry name" value="Prot-tyrosine_phosphatase-like"/>
</dbReference>
<dbReference type="PANTHER" id="PTHR45848">
    <property type="entry name" value="DUAL SPECIFICITY PROTEIN PHOSPHATASE 12 FAMILY MEMBER"/>
    <property type="match status" value="1"/>
</dbReference>
<dbReference type="SUPFAM" id="SSF56784">
    <property type="entry name" value="HAD-like"/>
    <property type="match status" value="1"/>
</dbReference>
<dbReference type="Gene3D" id="1.10.150.240">
    <property type="entry name" value="Putative phosphatase, domain 2"/>
    <property type="match status" value="1"/>
</dbReference>
<dbReference type="CDD" id="cd14498">
    <property type="entry name" value="DSP"/>
    <property type="match status" value="1"/>
</dbReference>
<sequence>MGDVCYHEIIEGLFIGSLRSLGQISLLGITHVLSAVNFEVTSNLGNSKHLQIPLVDSEGDGLLPYLPTALAFIQEGMLEPGGRVLVHCQAGRSRSVAILLAYLMWSKSMTAEQALQKVKAIHSLAEPNEGYWAQLLLFQDMRCRLDEDHPVYRLWKLDQVGRKWEEEGWVDGGTFASTLTDAEAHQSKKILYRCRKCRTALCTERNLVPVAAANGHRLFRGFWKALRNKGVAPADSPPAPPQLLLFSAPDKSASLHAEAIATGQKVSEAVGDASLLKQTSIFVEPIVWMGPMVMGEVCGKLYCPGDNCSNRLGSFNWSGISNEQGKWVTPAFQLHVSKMDIIIPTTRGMQPAHGRNLVSASSTSTHNDPCIIAESSISSTEECVIEPVSSSAEKHSHESNLLNPQLSSSSSAYVVPTSQERRSCTPASDLGNTKAAADGAAAHALMAHEHYQASTAVDPNRVCNTALGLKLLPSAEHVHTDDLRWTQLAFSGLVFDVDGVLVDSECYSCEALRLAILMVTGVEIPHSFPQDFYPVFGMDVRSCIQYYKEVCSRTDWVHITDIVLKVSLAKEGIYKELTAKGIQAFDCAKDLISLVRELGWGIALASSGTPEKIRWNLKQSGLRELLSDDHFIVSTTEVAKGKPAPDVFSEAIKRLGCTDPSKVIVVEDTVNGLIGARAAGALTIAVTTSFSQEHLKAHADKVVNSLSDVMLLFNKLKKDRSVGASLAL</sequence>
<dbReference type="Gene3D" id="3.40.50.1000">
    <property type="entry name" value="HAD superfamily/HAD-like"/>
    <property type="match status" value="1"/>
</dbReference>
<dbReference type="SFLD" id="SFLDG01129">
    <property type="entry name" value="C1.5:_HAD__Beta-PGM__Phosphata"/>
    <property type="match status" value="1"/>
</dbReference>
<dbReference type="InterPro" id="IPR023214">
    <property type="entry name" value="HAD_sf"/>
</dbReference>
<dbReference type="PANTHER" id="PTHR45848:SF4">
    <property type="entry name" value="DUAL SPECIFICITY PROTEIN PHOSPHATASE 12"/>
    <property type="match status" value="1"/>
</dbReference>